<sequence length="243" mass="26343">MFDRDVNYPTAVASYDDDGVTAAIDWCVEHMQKGDTLSVWTSLKSNLRNCAQLADLVQRQSDVAHITGRGSHGPAGSGPVLMAWAGMDAIGELVRFGHGIRALCVIAWNEDAIRPWVTAVSPIILGDGSAWEIRTPGLDPVLVEALTDLTSMINHNNTIAAGDEKDEVVSVLLALKSAGISLDGEAMQGWALAHGWAGKNPDQLAKYARDINAGKRPRHRKAIRSDYVDVLQERIEPGNRHDC</sequence>
<evidence type="ECO:0000313" key="2">
    <source>
        <dbReference type="Proteomes" id="UP000466187"/>
    </source>
</evidence>
<dbReference type="EMBL" id="AP022608">
    <property type="protein sequence ID" value="BBZ18736.1"/>
    <property type="molecule type" value="Genomic_DNA"/>
</dbReference>
<protein>
    <submittedName>
        <fullName evidence="1">Uncharacterized protein</fullName>
    </submittedName>
</protein>
<dbReference type="Gene3D" id="1.20.1290.30">
    <property type="match status" value="1"/>
</dbReference>
<dbReference type="KEGG" id="mgad:MGAD_30710"/>
<dbReference type="Proteomes" id="UP000466187">
    <property type="component" value="Chromosome"/>
</dbReference>
<accession>A0A7I7WM47</accession>
<organism evidence="1 2">
    <name type="scientific">Mycolicibacterium gadium</name>
    <name type="common">Mycobacterium gadium</name>
    <dbReference type="NCBI Taxonomy" id="1794"/>
    <lineage>
        <taxon>Bacteria</taxon>
        <taxon>Bacillati</taxon>
        <taxon>Actinomycetota</taxon>
        <taxon>Actinomycetes</taxon>
        <taxon>Mycobacteriales</taxon>
        <taxon>Mycobacteriaceae</taxon>
        <taxon>Mycolicibacterium</taxon>
    </lineage>
</organism>
<dbReference type="InterPro" id="IPR037210">
    <property type="entry name" value="YoaC-like_sf"/>
</dbReference>
<gene>
    <name evidence="1" type="ORF">MGAD_30710</name>
</gene>
<dbReference type="AlphaFoldDB" id="A0A7I7WM47"/>
<name>A0A7I7WM47_MYCGU</name>
<proteinExistence type="predicted"/>
<dbReference type="RefSeq" id="WP_163687218.1">
    <property type="nucleotide sequence ID" value="NZ_AP022608.1"/>
</dbReference>
<evidence type="ECO:0000313" key="1">
    <source>
        <dbReference type="EMBL" id="BBZ18736.1"/>
    </source>
</evidence>
<reference evidence="1 2" key="1">
    <citation type="journal article" date="2019" name="Emerg. Microbes Infect.">
        <title>Comprehensive subspecies identification of 175 nontuberculous mycobacteria species based on 7547 genomic profiles.</title>
        <authorList>
            <person name="Matsumoto Y."/>
            <person name="Kinjo T."/>
            <person name="Motooka D."/>
            <person name="Nabeya D."/>
            <person name="Jung N."/>
            <person name="Uechi K."/>
            <person name="Horii T."/>
            <person name="Iida T."/>
            <person name="Fujita J."/>
            <person name="Nakamura S."/>
        </authorList>
    </citation>
    <scope>NUCLEOTIDE SEQUENCE [LARGE SCALE GENOMIC DNA]</scope>
    <source>
        <strain evidence="1 2">JCM 12688</strain>
    </source>
</reference>